<organism evidence="1 2">
    <name type="scientific">Micromonospora musae</name>
    <dbReference type="NCBI Taxonomy" id="1894970"/>
    <lineage>
        <taxon>Bacteria</taxon>
        <taxon>Bacillati</taxon>
        <taxon>Actinomycetota</taxon>
        <taxon>Actinomycetes</taxon>
        <taxon>Micromonosporales</taxon>
        <taxon>Micromonosporaceae</taxon>
        <taxon>Micromonospora</taxon>
    </lineage>
</organism>
<dbReference type="SUPFAM" id="SSF52540">
    <property type="entry name" value="P-loop containing nucleoside triphosphate hydrolases"/>
    <property type="match status" value="1"/>
</dbReference>
<name>A0ABX9R9B6_9ACTN</name>
<evidence type="ECO:0000313" key="1">
    <source>
        <dbReference type="EMBL" id="RKN20009.1"/>
    </source>
</evidence>
<dbReference type="Gene3D" id="3.40.50.300">
    <property type="entry name" value="P-loop containing nucleotide triphosphate hydrolases"/>
    <property type="match status" value="1"/>
</dbReference>
<dbReference type="GO" id="GO:0016301">
    <property type="term" value="F:kinase activity"/>
    <property type="evidence" value="ECO:0007669"/>
    <property type="project" value="UniProtKB-KW"/>
</dbReference>
<accession>A0ABX9R9B6</accession>
<dbReference type="InterPro" id="IPR027417">
    <property type="entry name" value="P-loop_NTPase"/>
</dbReference>
<sequence length="199" mass="22064">MGDDWRRGGAVSVEPVRTGSSDTILVCIRGNSGSGKSSIARELRHRHGRGCALVEQDYLRRILLRERDKPGGAAPTLIAQTVRFALDHGYHVVLEGIMHASRYRSMLTALRAGHRGRTLFCYLDVSLPETLRRHLTRPQVDEFTAEQMSGWYAAGDVLGWPDELVLPETVSFEEAVEVIAVAAGLPQTGRDDDLLPFDR</sequence>
<comment type="caution">
    <text evidence="1">The sequence shown here is derived from an EMBL/GenBank/DDBJ whole genome shotgun (WGS) entry which is preliminary data.</text>
</comment>
<protein>
    <submittedName>
        <fullName evidence="1">Kinase</fullName>
    </submittedName>
</protein>
<keyword evidence="1" id="KW-0418">Kinase</keyword>
<gene>
    <name evidence="1" type="ORF">D7147_13965</name>
</gene>
<keyword evidence="2" id="KW-1185">Reference proteome</keyword>
<keyword evidence="1" id="KW-0808">Transferase</keyword>
<evidence type="ECO:0000313" key="2">
    <source>
        <dbReference type="Proteomes" id="UP000271548"/>
    </source>
</evidence>
<dbReference type="Pfam" id="PF13671">
    <property type="entry name" value="AAA_33"/>
    <property type="match status" value="1"/>
</dbReference>
<dbReference type="EMBL" id="RAZS01000004">
    <property type="protein sequence ID" value="RKN20009.1"/>
    <property type="molecule type" value="Genomic_DNA"/>
</dbReference>
<dbReference type="NCBIfam" id="NF005252">
    <property type="entry name" value="PRK06762.1-3"/>
    <property type="match status" value="1"/>
</dbReference>
<reference evidence="1 2" key="1">
    <citation type="submission" date="2018-09" db="EMBL/GenBank/DDBJ databases">
        <title>Micromonospora sp. nov. MS1-9, isolated from a root of Musa sp.</title>
        <authorList>
            <person name="Kuncharoen N."/>
            <person name="Kudo T."/>
            <person name="Ohkuma M."/>
            <person name="Yuki M."/>
            <person name="Tanasupawat S."/>
        </authorList>
    </citation>
    <scope>NUCLEOTIDE SEQUENCE [LARGE SCALE GENOMIC DNA]</scope>
    <source>
        <strain evidence="1 2">NGC1-4</strain>
    </source>
</reference>
<dbReference type="Proteomes" id="UP000271548">
    <property type="component" value="Unassembled WGS sequence"/>
</dbReference>
<proteinExistence type="predicted"/>